<feature type="chain" id="PRO_5038487620" evidence="1">
    <location>
        <begin position="23"/>
        <end position="353"/>
    </location>
</feature>
<keyword evidence="3" id="KW-0449">Lipoprotein</keyword>
<dbReference type="SUPFAM" id="SSF82171">
    <property type="entry name" value="DPP6 N-terminal domain-like"/>
    <property type="match status" value="1"/>
</dbReference>
<reference evidence="4" key="2">
    <citation type="submission" date="2023-03" db="EMBL/GenBank/DDBJ databases">
        <title>Complete genome sequences of 52 Bacillus and Priestia strains isolated from West-African fermentations and 26 reference strains from the DSMZ collection.</title>
        <authorList>
            <person name="Wiedenbein E.S."/>
            <person name="Canoy T.S."/>
            <person name="Hui Y."/>
            <person name="Parkouda C."/>
            <person name="Dawende C."/>
            <person name="Ametefe E."/>
            <person name="Jespersen L."/>
            <person name="Nielsen D.S."/>
        </authorList>
    </citation>
    <scope>NUCLEOTIDE SEQUENCE</scope>
    <source>
        <strain evidence="4">PRO56</strain>
    </source>
</reference>
<keyword evidence="1" id="KW-0732">Signal</keyword>
<organism evidence="3 5">
    <name type="scientific">Bacillus subtilis</name>
    <dbReference type="NCBI Taxonomy" id="1423"/>
    <lineage>
        <taxon>Bacteria</taxon>
        <taxon>Bacillati</taxon>
        <taxon>Bacillota</taxon>
        <taxon>Bacilli</taxon>
        <taxon>Bacillales</taxon>
        <taxon>Bacillaceae</taxon>
        <taxon>Bacillus</taxon>
    </lineage>
</organism>
<dbReference type="EMBL" id="CP120576">
    <property type="protein sequence ID" value="WEY83032.1"/>
    <property type="molecule type" value="Genomic_DNA"/>
</dbReference>
<dbReference type="InterPro" id="IPR048421">
    <property type="entry name" value="YqgU_beta-prop"/>
</dbReference>
<dbReference type="AlphaFoldDB" id="A0A0D1KRZ9"/>
<dbReference type="PATRIC" id="fig|1423.173.peg.2314"/>
<evidence type="ECO:0000313" key="5">
    <source>
        <dbReference type="Proteomes" id="UP000032247"/>
    </source>
</evidence>
<name>A0A0D1KRZ9_BACIU</name>
<proteinExistence type="predicted"/>
<accession>A0A0D1KRZ9</accession>
<dbReference type="STRING" id="483913.AN935_12290"/>
<feature type="domain" description="YqgU-like 6-bladed beta-propeller" evidence="2">
    <location>
        <begin position="78"/>
        <end position="328"/>
    </location>
</feature>
<evidence type="ECO:0000256" key="1">
    <source>
        <dbReference type="SAM" id="SignalP"/>
    </source>
</evidence>
<protein>
    <submittedName>
        <fullName evidence="3">Lipoprotein</fullName>
    </submittedName>
</protein>
<evidence type="ECO:0000259" key="2">
    <source>
        <dbReference type="Pfam" id="PF21101"/>
    </source>
</evidence>
<evidence type="ECO:0000313" key="3">
    <source>
        <dbReference type="EMBL" id="KIU11660.1"/>
    </source>
</evidence>
<evidence type="ECO:0000313" key="4">
    <source>
        <dbReference type="EMBL" id="WEY83032.1"/>
    </source>
</evidence>
<sequence>MLMRSVCFILLAVLLFSLSACEPSHQQQKQASAEKDEKKDIIPLSAEKADGAEGWLNNSTILYTASNPTKTELFAYRIFTGKAKKLYQTDGQIVDVQINAREQMILLQITHSQKTAVVLINAEGETLYEKDYETYELEAAWNQYDPYQMMVTEFNENWDFHTYQVNAKKDESFLSPVQVPFIHWTSKNTFDYVKEGRDDKTGPLYTFDTASKTEQKLEDNVLFFDSFHQMSFTVKSASGGKGTYQFKTPQSTSPVTAKWPLQAKYTSLAPMEYDYDDAGGLFYTFKQSGDAYKLAAINVASGETKDLVSLREMEPIQISPNGKYALYGFHFEQIILLKSHETKQLIIDQKEME</sequence>
<feature type="signal peptide" evidence="1">
    <location>
        <begin position="1"/>
        <end position="22"/>
    </location>
</feature>
<reference evidence="3 5" key="1">
    <citation type="submission" date="2014-12" db="EMBL/GenBank/DDBJ databases">
        <title>Comparative genome analysis of Bacillus coagulans HM-08, Clostridium butyricum HM-68, Bacillus subtilis HM-66 and Bacillus licheniformis BL-09.</title>
        <authorList>
            <person name="Zhang H."/>
        </authorList>
    </citation>
    <scope>NUCLEOTIDE SEQUENCE [LARGE SCALE GENOMIC DNA]</scope>
    <source>
        <strain evidence="3 5">HM-66</strain>
    </source>
</reference>
<dbReference type="Pfam" id="PF21101">
    <property type="entry name" value="YqgU"/>
    <property type="match status" value="1"/>
</dbReference>
<dbReference type="Proteomes" id="UP000032247">
    <property type="component" value="Unassembled WGS sequence"/>
</dbReference>
<dbReference type="EMBL" id="JXBC01000003">
    <property type="protein sequence ID" value="KIU11660.1"/>
    <property type="molecule type" value="Genomic_DNA"/>
</dbReference>
<gene>
    <name evidence="4" type="ORF">P5633_11280</name>
    <name evidence="3" type="ORF">SC09_Contig24orf00726</name>
</gene>
<dbReference type="PROSITE" id="PS51257">
    <property type="entry name" value="PROKAR_LIPOPROTEIN"/>
    <property type="match status" value="1"/>
</dbReference>
<dbReference type="Proteomes" id="UP001214898">
    <property type="component" value="Chromosome"/>
</dbReference>